<dbReference type="EC" id="1.8.1.9" evidence="6"/>
<evidence type="ECO:0000256" key="6">
    <source>
        <dbReference type="RuleBase" id="RU003880"/>
    </source>
</evidence>
<evidence type="ECO:0000256" key="2">
    <source>
        <dbReference type="ARBA" id="ARBA00022827"/>
    </source>
</evidence>
<evidence type="ECO:0000256" key="7">
    <source>
        <dbReference type="RuleBase" id="RU003881"/>
    </source>
</evidence>
<accession>A0A1F5SCN2</accession>
<dbReference type="Proteomes" id="UP000178783">
    <property type="component" value="Unassembled WGS sequence"/>
</dbReference>
<dbReference type="PANTHER" id="PTHR48105">
    <property type="entry name" value="THIOREDOXIN REDUCTASE 1-RELATED-RELATED"/>
    <property type="match status" value="1"/>
</dbReference>
<dbReference type="InterPro" id="IPR050097">
    <property type="entry name" value="Ferredoxin-NADP_redctase_2"/>
</dbReference>
<organism evidence="9 10">
    <name type="scientific">Candidatus Falkowbacteria bacterium RIFCSPLOWO2_02_FULL_45_21</name>
    <dbReference type="NCBI Taxonomy" id="1797989"/>
    <lineage>
        <taxon>Bacteria</taxon>
        <taxon>Candidatus Falkowiibacteriota</taxon>
    </lineage>
</organism>
<name>A0A1F5SCN2_9BACT</name>
<evidence type="ECO:0000256" key="3">
    <source>
        <dbReference type="ARBA" id="ARBA00023002"/>
    </source>
</evidence>
<sequence>MFDVIIIGAGPTGLTAAIYATRRMMKTLVISKDIGGQIIWTSEIENYPGIKLIKGTNLVTDIYEQAKSLGAKIRIAEVSQIIRQDDGNFVIQANQEKYESKTVIIAMGLMPKVLSLPNEREFVGRGISYCANCDAPLFKGKTVAVIGGGNAALDAAEVLSKIARNVYLVYHKSKFKGFEILIDEVKNKENVKVILESDIIEISGKQKLEKIKVVNHTDQTMRWLEVDGLFVEIGHQPKTDLVADLVERDGKGQIIVDLCCRTSLEGMFAAGDVTQIEFKQIVIGCGQGAVAALSAYKYLQGKK</sequence>
<keyword evidence="7" id="KW-0521">NADP</keyword>
<dbReference type="AlphaFoldDB" id="A0A1F5SCN2"/>
<gene>
    <name evidence="9" type="ORF">A3H66_02215</name>
</gene>
<dbReference type="NCBIfam" id="TIGR01292">
    <property type="entry name" value="TRX_reduct"/>
    <property type="match status" value="1"/>
</dbReference>
<keyword evidence="1 6" id="KW-0285">Flavoprotein</keyword>
<comment type="subunit">
    <text evidence="6">Homodimer.</text>
</comment>
<dbReference type="STRING" id="1797989.A3H66_02215"/>
<evidence type="ECO:0000259" key="8">
    <source>
        <dbReference type="Pfam" id="PF07992"/>
    </source>
</evidence>
<dbReference type="Gene3D" id="3.50.50.60">
    <property type="entry name" value="FAD/NAD(P)-binding domain"/>
    <property type="match status" value="2"/>
</dbReference>
<dbReference type="GO" id="GO:0005737">
    <property type="term" value="C:cytoplasm"/>
    <property type="evidence" value="ECO:0007669"/>
    <property type="project" value="InterPro"/>
</dbReference>
<dbReference type="SUPFAM" id="SSF51905">
    <property type="entry name" value="FAD/NAD(P)-binding domain"/>
    <property type="match status" value="1"/>
</dbReference>
<comment type="catalytic activity">
    <reaction evidence="6">
        <text>[thioredoxin]-dithiol + NADP(+) = [thioredoxin]-disulfide + NADPH + H(+)</text>
        <dbReference type="Rhea" id="RHEA:20345"/>
        <dbReference type="Rhea" id="RHEA-COMP:10698"/>
        <dbReference type="Rhea" id="RHEA-COMP:10700"/>
        <dbReference type="ChEBI" id="CHEBI:15378"/>
        <dbReference type="ChEBI" id="CHEBI:29950"/>
        <dbReference type="ChEBI" id="CHEBI:50058"/>
        <dbReference type="ChEBI" id="CHEBI:57783"/>
        <dbReference type="ChEBI" id="CHEBI:58349"/>
        <dbReference type="EC" id="1.8.1.9"/>
    </reaction>
</comment>
<evidence type="ECO:0000256" key="4">
    <source>
        <dbReference type="ARBA" id="ARBA00023157"/>
    </source>
</evidence>
<feature type="domain" description="FAD/NAD(P)-binding" evidence="8">
    <location>
        <begin position="2"/>
        <end position="285"/>
    </location>
</feature>
<dbReference type="InterPro" id="IPR008255">
    <property type="entry name" value="Pyr_nucl-diS_OxRdtase_2_AS"/>
</dbReference>
<evidence type="ECO:0000313" key="10">
    <source>
        <dbReference type="Proteomes" id="UP000178783"/>
    </source>
</evidence>
<dbReference type="PRINTS" id="PR00368">
    <property type="entry name" value="FADPNR"/>
</dbReference>
<dbReference type="InterPro" id="IPR005982">
    <property type="entry name" value="Thioredox_Rdtase"/>
</dbReference>
<evidence type="ECO:0000256" key="5">
    <source>
        <dbReference type="ARBA" id="ARBA00023284"/>
    </source>
</evidence>
<comment type="caution">
    <text evidence="9">The sequence shown here is derived from an EMBL/GenBank/DDBJ whole genome shotgun (WGS) entry which is preliminary data.</text>
</comment>
<keyword evidence="4" id="KW-1015">Disulfide bond</keyword>
<comment type="cofactor">
    <cofactor evidence="7">
        <name>FAD</name>
        <dbReference type="ChEBI" id="CHEBI:57692"/>
    </cofactor>
    <text evidence="7">Binds 1 FAD per subunit.</text>
</comment>
<keyword evidence="5 6" id="KW-0676">Redox-active center</keyword>
<dbReference type="GO" id="GO:0004791">
    <property type="term" value="F:thioredoxin-disulfide reductase (NADPH) activity"/>
    <property type="evidence" value="ECO:0007669"/>
    <property type="project" value="UniProtKB-UniRule"/>
</dbReference>
<dbReference type="InterPro" id="IPR023753">
    <property type="entry name" value="FAD/NAD-binding_dom"/>
</dbReference>
<dbReference type="InterPro" id="IPR036188">
    <property type="entry name" value="FAD/NAD-bd_sf"/>
</dbReference>
<keyword evidence="3 6" id="KW-0560">Oxidoreductase</keyword>
<dbReference type="Pfam" id="PF07992">
    <property type="entry name" value="Pyr_redox_2"/>
    <property type="match status" value="1"/>
</dbReference>
<reference evidence="9 10" key="1">
    <citation type="journal article" date="2016" name="Nat. Commun.">
        <title>Thousands of microbial genomes shed light on interconnected biogeochemical processes in an aquifer system.</title>
        <authorList>
            <person name="Anantharaman K."/>
            <person name="Brown C.T."/>
            <person name="Hug L.A."/>
            <person name="Sharon I."/>
            <person name="Castelle C.J."/>
            <person name="Probst A.J."/>
            <person name="Thomas B.C."/>
            <person name="Singh A."/>
            <person name="Wilkins M.J."/>
            <person name="Karaoz U."/>
            <person name="Brodie E.L."/>
            <person name="Williams K.H."/>
            <person name="Hubbard S.S."/>
            <person name="Banfield J.F."/>
        </authorList>
    </citation>
    <scope>NUCLEOTIDE SEQUENCE [LARGE SCALE GENOMIC DNA]</scope>
</reference>
<comment type="similarity">
    <text evidence="6">Belongs to the class-II pyridine nucleotide-disulfide oxidoreductase family.</text>
</comment>
<protein>
    <recommendedName>
        <fullName evidence="6">Thioredoxin reductase</fullName>
        <ecNumber evidence="6">1.8.1.9</ecNumber>
    </recommendedName>
</protein>
<evidence type="ECO:0000256" key="1">
    <source>
        <dbReference type="ARBA" id="ARBA00022630"/>
    </source>
</evidence>
<dbReference type="GO" id="GO:0019430">
    <property type="term" value="P:removal of superoxide radicals"/>
    <property type="evidence" value="ECO:0007669"/>
    <property type="project" value="UniProtKB-UniRule"/>
</dbReference>
<proteinExistence type="inferred from homology"/>
<dbReference type="PROSITE" id="PS00573">
    <property type="entry name" value="PYRIDINE_REDOX_2"/>
    <property type="match status" value="1"/>
</dbReference>
<dbReference type="EMBL" id="MFFW01000031">
    <property type="protein sequence ID" value="OGF24223.1"/>
    <property type="molecule type" value="Genomic_DNA"/>
</dbReference>
<dbReference type="PRINTS" id="PR00469">
    <property type="entry name" value="PNDRDTASEII"/>
</dbReference>
<evidence type="ECO:0000313" key="9">
    <source>
        <dbReference type="EMBL" id="OGF24223.1"/>
    </source>
</evidence>
<keyword evidence="2 6" id="KW-0274">FAD</keyword>